<dbReference type="AlphaFoldDB" id="A0A8H4RU56"/>
<dbReference type="GO" id="GO:0008654">
    <property type="term" value="P:phospholipid biosynthetic process"/>
    <property type="evidence" value="ECO:0007669"/>
    <property type="project" value="InterPro"/>
</dbReference>
<dbReference type="OrthoDB" id="5973539at2759"/>
<dbReference type="GO" id="GO:0004609">
    <property type="term" value="F:phosphatidylserine decarboxylase activity"/>
    <property type="evidence" value="ECO:0007669"/>
    <property type="project" value="InterPro"/>
</dbReference>
<dbReference type="InterPro" id="IPR003817">
    <property type="entry name" value="PS_Dcarbxylase"/>
</dbReference>
<accession>A0A8H4RU56</accession>
<dbReference type="Pfam" id="PF02666">
    <property type="entry name" value="PS_Dcarbxylase"/>
    <property type="match status" value="1"/>
</dbReference>
<reference evidence="3 4" key="1">
    <citation type="submission" date="2020-03" db="EMBL/GenBank/DDBJ databases">
        <title>Draft Genome Sequence of Cudoniella acicularis.</title>
        <authorList>
            <person name="Buettner E."/>
            <person name="Kellner H."/>
        </authorList>
    </citation>
    <scope>NUCLEOTIDE SEQUENCE [LARGE SCALE GENOMIC DNA]</scope>
    <source>
        <strain evidence="3 4">DSM 108380</strain>
    </source>
</reference>
<gene>
    <name evidence="3" type="ORF">G7Y89_g3074</name>
</gene>
<sequence length="421" mass="46738">MSWKSDPRPFPLPSTIDPWIERTLIKDILHDNIGLLDQAIGKAKSFGIPQMRDWGVEDSKSFLLFASGMLTWTPSEICSGKLIYWTLCLFYFILDQEPLNDPGLSTPINHSSTGKPLKPLSDWVVEYAKKVGAYMDTPSSITQKSIQSFQNSPKYNFDEAIVPPGGFKTFNQLFARTLKPGSRPISAPGDDRVVVYPADSTFDGAWDIDQKDLVTIKNLPWDIHSLLTSSKYAEKFHGGKWMHAFLNTFDYHRQHAPVSGIVREASVIQGLAYLNVLADKGTLRQHRRIIPKNPDASDDLDAPDNAGYQFLQTRGLVIIENDLLGYVAVLPIGMAQVSSVKLVWKPSAAEGKYPIYPNAKINKGDEISHFEFGGSDIVLVFQADADLQILGAQGVDSDGNETSKQKYLVGMPLGFSTKQIN</sequence>
<evidence type="ECO:0000256" key="1">
    <source>
        <dbReference type="ARBA" id="ARBA00022793"/>
    </source>
</evidence>
<comment type="caution">
    <text evidence="3">The sequence shown here is derived from an EMBL/GenBank/DDBJ whole genome shotgun (WGS) entry which is preliminary data.</text>
</comment>
<keyword evidence="1" id="KW-0210">Decarboxylase</keyword>
<evidence type="ECO:0008006" key="5">
    <source>
        <dbReference type="Google" id="ProtNLM"/>
    </source>
</evidence>
<keyword evidence="2" id="KW-0456">Lyase</keyword>
<dbReference type="PANTHER" id="PTHR10067:SF13">
    <property type="entry name" value="PHOSPHATIDYLSERINE DECARBOXYLASE"/>
    <property type="match status" value="1"/>
</dbReference>
<dbReference type="Proteomes" id="UP000566819">
    <property type="component" value="Unassembled WGS sequence"/>
</dbReference>
<keyword evidence="4" id="KW-1185">Reference proteome</keyword>
<evidence type="ECO:0000313" key="3">
    <source>
        <dbReference type="EMBL" id="KAF4635019.1"/>
    </source>
</evidence>
<proteinExistence type="predicted"/>
<name>A0A8H4RU56_9HELO</name>
<evidence type="ECO:0000256" key="2">
    <source>
        <dbReference type="ARBA" id="ARBA00023239"/>
    </source>
</evidence>
<organism evidence="3 4">
    <name type="scientific">Cudoniella acicularis</name>
    <dbReference type="NCBI Taxonomy" id="354080"/>
    <lineage>
        <taxon>Eukaryota</taxon>
        <taxon>Fungi</taxon>
        <taxon>Dikarya</taxon>
        <taxon>Ascomycota</taxon>
        <taxon>Pezizomycotina</taxon>
        <taxon>Leotiomycetes</taxon>
        <taxon>Helotiales</taxon>
        <taxon>Tricladiaceae</taxon>
        <taxon>Cudoniella</taxon>
    </lineage>
</organism>
<protein>
    <recommendedName>
        <fullName evidence="5">Phosphatidylserine decarboxylase</fullName>
    </recommendedName>
</protein>
<dbReference type="PANTHER" id="PTHR10067">
    <property type="entry name" value="PHOSPHATIDYLSERINE DECARBOXYLASE"/>
    <property type="match status" value="1"/>
</dbReference>
<dbReference type="EMBL" id="JAAMPI010000146">
    <property type="protein sequence ID" value="KAF4635019.1"/>
    <property type="molecule type" value="Genomic_DNA"/>
</dbReference>
<evidence type="ECO:0000313" key="4">
    <source>
        <dbReference type="Proteomes" id="UP000566819"/>
    </source>
</evidence>